<dbReference type="GeneID" id="100367607"/>
<keyword evidence="4 10" id="KW-0816">Tricarboxylic acid cycle</keyword>
<dbReference type="InterPro" id="IPR024084">
    <property type="entry name" value="IsoPropMal-DH-like_dom"/>
</dbReference>
<sequence>MACAVQDAQLMYSAIMATRALRKMMTGFGQVLAGRKSYSSEARVITLIPGDGIGPEISAAVQQIFKAAEVPIEWESVDVTPVKGPDGKFGIPSKAVESMNKNCVGLKGPLATPIGKGHMSLNLALRKEFDLYANVRPCKSIEGYKTPYEDVDIVTIRENTEGEYSGIEHTIVEGVVQSIKLITEPASRRVAEFAFEYARLNNRNTVTAVHKANIMRMSDGLFLRCCREVAEKYRGIKFNEMYLDTVCLQMVQDPTEYDVLVMPNLYGDILSDLCAGLVGGLGVTPSGNIGAGGVAIFESVHGTAPDIAGQDKANPTALLLSAVMMLRHMQFNDYADRIEKAAMDVVKDPDYRTADLGGKCTCTQFTNEICRRVQLND</sequence>
<evidence type="ECO:0000256" key="1">
    <source>
        <dbReference type="ARBA" id="ARBA00001936"/>
    </source>
</evidence>
<reference evidence="13" key="1">
    <citation type="submission" date="2025-08" db="UniProtKB">
        <authorList>
            <consortium name="RefSeq"/>
        </authorList>
    </citation>
    <scope>IDENTIFICATION</scope>
    <source>
        <tissue evidence="13">Testes</tissue>
    </source>
</reference>
<keyword evidence="9" id="KW-0520">NAD</keyword>
<proteinExistence type="inferred from homology"/>
<feature type="domain" description="Isopropylmalate dehydrogenase-like" evidence="11">
    <location>
        <begin position="44"/>
        <end position="369"/>
    </location>
</feature>
<evidence type="ECO:0000256" key="8">
    <source>
        <dbReference type="ARBA" id="ARBA00023002"/>
    </source>
</evidence>
<dbReference type="PROSITE" id="PS00470">
    <property type="entry name" value="IDH_IMDH"/>
    <property type="match status" value="1"/>
</dbReference>
<evidence type="ECO:0000259" key="11">
    <source>
        <dbReference type="SMART" id="SM01329"/>
    </source>
</evidence>
<evidence type="ECO:0000256" key="7">
    <source>
        <dbReference type="ARBA" id="ARBA00022946"/>
    </source>
</evidence>
<comment type="cofactor">
    <cofactor evidence="1">
        <name>Mn(2+)</name>
        <dbReference type="ChEBI" id="CHEBI:29035"/>
    </cofactor>
</comment>
<evidence type="ECO:0000256" key="9">
    <source>
        <dbReference type="ARBA" id="ARBA00023027"/>
    </source>
</evidence>
<evidence type="ECO:0000256" key="4">
    <source>
        <dbReference type="ARBA" id="ARBA00022532"/>
    </source>
</evidence>
<evidence type="ECO:0000256" key="3">
    <source>
        <dbReference type="ARBA" id="ARBA00007769"/>
    </source>
</evidence>
<keyword evidence="6" id="KW-0460">Magnesium</keyword>
<comment type="cofactor">
    <cofactor evidence="2">
        <name>Mg(2+)</name>
        <dbReference type="ChEBI" id="CHEBI:18420"/>
    </cofactor>
</comment>
<dbReference type="InterPro" id="IPR019818">
    <property type="entry name" value="IsoCit/isopropylmalate_DH_CS"/>
</dbReference>
<evidence type="ECO:0000256" key="6">
    <source>
        <dbReference type="ARBA" id="ARBA00022842"/>
    </source>
</evidence>
<dbReference type="NCBIfam" id="TIGR00175">
    <property type="entry name" value="mito_nad_idh"/>
    <property type="match status" value="1"/>
</dbReference>
<dbReference type="PANTHER" id="PTHR11835">
    <property type="entry name" value="DECARBOXYLATING DEHYDROGENASES-ISOCITRATE, ISOPROPYLMALATE, TARTRATE"/>
    <property type="match status" value="1"/>
</dbReference>
<dbReference type="RefSeq" id="XP_002731367.2">
    <property type="nucleotide sequence ID" value="XM_002731321.2"/>
</dbReference>
<comment type="similarity">
    <text evidence="3 10">Belongs to the isocitrate and isopropylmalate dehydrogenases family.</text>
</comment>
<accession>A0ABM0GJQ8</accession>
<dbReference type="Proteomes" id="UP000694865">
    <property type="component" value="Unplaced"/>
</dbReference>
<organism evidence="12 13">
    <name type="scientific">Saccoglossus kowalevskii</name>
    <name type="common">Acorn worm</name>
    <dbReference type="NCBI Taxonomy" id="10224"/>
    <lineage>
        <taxon>Eukaryota</taxon>
        <taxon>Metazoa</taxon>
        <taxon>Hemichordata</taxon>
        <taxon>Enteropneusta</taxon>
        <taxon>Harrimaniidae</taxon>
        <taxon>Saccoglossus</taxon>
    </lineage>
</organism>
<evidence type="ECO:0000256" key="5">
    <source>
        <dbReference type="ARBA" id="ARBA00022723"/>
    </source>
</evidence>
<dbReference type="PANTHER" id="PTHR11835:SF34">
    <property type="entry name" value="ISOCITRATE DEHYDROGENASE [NAD] SUBUNIT ALPHA, MITOCHONDRIAL"/>
    <property type="match status" value="1"/>
</dbReference>
<dbReference type="Gene3D" id="3.40.718.10">
    <property type="entry name" value="Isopropylmalate Dehydrogenase"/>
    <property type="match status" value="1"/>
</dbReference>
<comment type="subcellular location">
    <subcellularLocation>
        <location evidence="10">Mitochondrion</location>
    </subcellularLocation>
</comment>
<dbReference type="Pfam" id="PF00180">
    <property type="entry name" value="Iso_dh"/>
    <property type="match status" value="1"/>
</dbReference>
<evidence type="ECO:0000256" key="10">
    <source>
        <dbReference type="RuleBase" id="RU361266"/>
    </source>
</evidence>
<dbReference type="SMART" id="SM01329">
    <property type="entry name" value="Iso_dh"/>
    <property type="match status" value="1"/>
</dbReference>
<keyword evidence="10" id="KW-0496">Mitochondrion</keyword>
<evidence type="ECO:0000313" key="13">
    <source>
        <dbReference type="RefSeq" id="XP_002731367.2"/>
    </source>
</evidence>
<name>A0ABM0GJQ8_SACKO</name>
<keyword evidence="8" id="KW-0560">Oxidoreductase</keyword>
<evidence type="ECO:0000256" key="2">
    <source>
        <dbReference type="ARBA" id="ARBA00001946"/>
    </source>
</evidence>
<dbReference type="InterPro" id="IPR004434">
    <property type="entry name" value="Isocitrate_DH_NAD"/>
</dbReference>
<evidence type="ECO:0000313" key="12">
    <source>
        <dbReference type="Proteomes" id="UP000694865"/>
    </source>
</evidence>
<keyword evidence="7 10" id="KW-0809">Transit peptide</keyword>
<protein>
    <recommendedName>
        <fullName evidence="10">Isocitrate dehydrogenase [NAD] subunit, mitochondrial</fullName>
    </recommendedName>
</protein>
<gene>
    <name evidence="13" type="primary">LOC100367607</name>
</gene>
<dbReference type="SUPFAM" id="SSF53659">
    <property type="entry name" value="Isocitrate/Isopropylmalate dehydrogenase-like"/>
    <property type="match status" value="1"/>
</dbReference>
<keyword evidence="5" id="KW-0479">Metal-binding</keyword>
<keyword evidence="12" id="KW-1185">Reference proteome</keyword>